<feature type="region of interest" description="Disordered" evidence="1">
    <location>
        <begin position="1"/>
        <end position="554"/>
    </location>
</feature>
<feature type="compositionally biased region" description="Basic and acidic residues" evidence="1">
    <location>
        <begin position="464"/>
        <end position="498"/>
    </location>
</feature>
<feature type="compositionally biased region" description="Polar residues" evidence="1">
    <location>
        <begin position="377"/>
        <end position="389"/>
    </location>
</feature>
<keyword evidence="3" id="KW-1185">Reference proteome</keyword>
<organism evidence="2 3">
    <name type="scientific">Kipferlia bialata</name>
    <dbReference type="NCBI Taxonomy" id="797122"/>
    <lineage>
        <taxon>Eukaryota</taxon>
        <taxon>Metamonada</taxon>
        <taxon>Carpediemonas-like organisms</taxon>
        <taxon>Kipferlia</taxon>
    </lineage>
</organism>
<feature type="compositionally biased region" description="Basic and acidic residues" evidence="1">
    <location>
        <begin position="171"/>
        <end position="188"/>
    </location>
</feature>
<feature type="compositionally biased region" description="Low complexity" evidence="1">
    <location>
        <begin position="364"/>
        <end position="376"/>
    </location>
</feature>
<gene>
    <name evidence="2" type="ORF">KIPB_010613</name>
</gene>
<feature type="non-terminal residue" evidence="2">
    <location>
        <position position="1"/>
    </location>
</feature>
<protein>
    <submittedName>
        <fullName evidence="2">Uncharacterized protein</fullName>
    </submittedName>
</protein>
<feature type="compositionally biased region" description="Polar residues" evidence="1">
    <location>
        <begin position="533"/>
        <end position="544"/>
    </location>
</feature>
<comment type="caution">
    <text evidence="2">The sequence shown here is derived from an EMBL/GenBank/DDBJ whole genome shotgun (WGS) entry which is preliminary data.</text>
</comment>
<sequence>TYGVASLGSMLSRPREPVEHLKHSPMATHPVSDRAHAAPTYTTPAYPTSKYTAPSSSSYAASSSGYGSGGYPSVSDRRYETGSGYGGTSSGGALSTPPAPGPSTRIRSPQFNVQPLSGRDRAGGVASAKSPREKVRYYTSYGEREREKEREGQGVRPRYHPESPYSLNMHTDTDRGDRGYTAERRERVPVASPQGTASPIRFSVVPSPPAAIPDTLSYSTSVSSLGGSGRHRERAAPSTTHTQQRQRMQLISSRDRDSAGGGQAEARDHPSTMSSMGDRGQVLLAPSLSFVRRDSPRDTRGVEREIERAVQSDMERARESQRARTERGIAMERAMAIVAEAEADRDRQRERVGGVSRTPTRPQPSSAYRASPVSSSQGTRIHSIHSPSSAVDAERHTVSDMQRGVESGMARANEISSMSAFSLSSSRQGERERAGTDRVSHPAVSGSPGLTRGASVMSLISIRDPTREREEQREKERESEREQKERMARLSVESERTRPMSVEDVLGGGKVPGSSSPVYAAPAEREREREMETQAQVETPQPQTKPEYKTEYDIEVEREARWEREREAERQAECEKQGGERQPHRVVAVPLSPHVEVRQEVTEATLEMERERERETEHRAALMSGLYPVSHQRSGLESVTRAISMSVSESESSEGEGVESETPPTHIGQRVHQAVDADAVPDSPSVTVEAMSSDSLPPFDMGERERVRDMGQVQGVSPSDVGVDMVDIEVESEADSDLEGGVAEVHQPLVSALPNPSLGTIAAHPHPHPLSVSEVRVGSEGEGESLSPSPSPGVGEREAQTMEAEPLVTTPPPQSQDILPPPPRCLRIVDCLSAPPIRGTLTVVSVQAQDMDM</sequence>
<feature type="compositionally biased region" description="Low complexity" evidence="1">
    <location>
        <begin position="771"/>
        <end position="794"/>
    </location>
</feature>
<feature type="region of interest" description="Disordered" evidence="1">
    <location>
        <begin position="763"/>
        <end position="821"/>
    </location>
</feature>
<reference evidence="2 3" key="1">
    <citation type="journal article" date="2018" name="PLoS ONE">
        <title>The draft genome of Kipferlia bialata reveals reductive genome evolution in fornicate parasites.</title>
        <authorList>
            <person name="Tanifuji G."/>
            <person name="Takabayashi S."/>
            <person name="Kume K."/>
            <person name="Takagi M."/>
            <person name="Nakayama T."/>
            <person name="Kamikawa R."/>
            <person name="Inagaki Y."/>
            <person name="Hashimoto T."/>
        </authorList>
    </citation>
    <scope>NUCLEOTIDE SEQUENCE [LARGE SCALE GENOMIC DNA]</scope>
    <source>
        <strain evidence="2">NY0173</strain>
    </source>
</reference>
<feature type="compositionally biased region" description="Basic and acidic residues" evidence="1">
    <location>
        <begin position="569"/>
        <end position="583"/>
    </location>
</feature>
<feature type="compositionally biased region" description="Polar residues" evidence="1">
    <location>
        <begin position="237"/>
        <end position="252"/>
    </location>
</feature>
<feature type="compositionally biased region" description="Low complexity" evidence="1">
    <location>
        <begin position="416"/>
        <end position="426"/>
    </location>
</feature>
<feature type="compositionally biased region" description="Pro residues" evidence="1">
    <location>
        <begin position="809"/>
        <end position="821"/>
    </location>
</feature>
<feature type="compositionally biased region" description="Low complexity" evidence="1">
    <location>
        <begin position="37"/>
        <end position="65"/>
    </location>
</feature>
<feature type="compositionally biased region" description="Basic and acidic residues" evidence="1">
    <location>
        <begin position="13"/>
        <end position="22"/>
    </location>
</feature>
<proteinExistence type="predicted"/>
<evidence type="ECO:0000313" key="3">
    <source>
        <dbReference type="Proteomes" id="UP000265618"/>
    </source>
</evidence>
<feature type="compositionally biased region" description="Basic and acidic residues" evidence="1">
    <location>
        <begin position="130"/>
        <end position="153"/>
    </location>
</feature>
<feature type="compositionally biased region" description="Basic and acidic residues" evidence="1">
    <location>
        <begin position="428"/>
        <end position="440"/>
    </location>
</feature>
<feature type="region of interest" description="Disordered" evidence="1">
    <location>
        <begin position="642"/>
        <end position="700"/>
    </location>
</feature>
<feature type="compositionally biased region" description="Basic and acidic residues" evidence="1">
    <location>
        <begin position="595"/>
        <end position="618"/>
    </location>
</feature>
<feature type="compositionally biased region" description="Low complexity" evidence="1">
    <location>
        <begin position="215"/>
        <end position="225"/>
    </location>
</feature>
<dbReference type="Proteomes" id="UP000265618">
    <property type="component" value="Unassembled WGS sequence"/>
</dbReference>
<feature type="compositionally biased region" description="Basic and acidic residues" evidence="1">
    <location>
        <begin position="291"/>
        <end position="330"/>
    </location>
</feature>
<name>A0A391NYQ8_9EUKA</name>
<feature type="compositionally biased region" description="Polar residues" evidence="1">
    <location>
        <begin position="105"/>
        <end position="115"/>
    </location>
</feature>
<evidence type="ECO:0000313" key="2">
    <source>
        <dbReference type="EMBL" id="GCA63559.1"/>
    </source>
</evidence>
<dbReference type="AlphaFoldDB" id="A0A391NYQ8"/>
<feature type="region of interest" description="Disordered" evidence="1">
    <location>
        <begin position="569"/>
        <end position="618"/>
    </location>
</feature>
<feature type="compositionally biased region" description="Basic and acidic residues" evidence="1">
    <location>
        <begin position="342"/>
        <end position="352"/>
    </location>
</feature>
<feature type="compositionally biased region" description="Basic and acidic residues" evidence="1">
    <location>
        <begin position="523"/>
        <end position="532"/>
    </location>
</feature>
<feature type="compositionally biased region" description="Polar residues" evidence="1">
    <location>
        <begin position="684"/>
        <end position="695"/>
    </location>
</feature>
<evidence type="ECO:0000256" key="1">
    <source>
        <dbReference type="SAM" id="MobiDB-lite"/>
    </source>
</evidence>
<accession>A0A391NYQ8</accession>
<dbReference type="EMBL" id="BDIP01004014">
    <property type="protein sequence ID" value="GCA63559.1"/>
    <property type="molecule type" value="Genomic_DNA"/>
</dbReference>